<dbReference type="EMBL" id="VOBR01000049">
    <property type="protein sequence ID" value="TWP44751.1"/>
    <property type="molecule type" value="Genomic_DNA"/>
</dbReference>
<sequence>MEIVMGERGDAEELAFVLAEAFHDDALTRWIVPDGEVRRRVLPDFFRVFVDLSLAHGSVFTTSERDGVLLALPPGASPLCARQEREIARRMRDVLGEGAERMAEISARQVEHHPREPHWYISFCGVLHARTGVGRLLATGFLERCTGPMYVEASSAAGLAGAHLMGFRPLGGRIQIPDGPQLVPMWRAA</sequence>
<dbReference type="OrthoDB" id="7057833at2"/>
<reference evidence="1 2" key="1">
    <citation type="submission" date="2019-07" db="EMBL/GenBank/DDBJ databases">
        <title>Lentzea xizangensis sp. nov., isolated from Qinghai-Tibetan Plateau Soils.</title>
        <authorList>
            <person name="Huang J."/>
        </authorList>
    </citation>
    <scope>NUCLEOTIDE SEQUENCE [LARGE SCALE GENOMIC DNA]</scope>
    <source>
        <strain evidence="1 2">FXJ1.1311</strain>
    </source>
</reference>
<evidence type="ECO:0008006" key="3">
    <source>
        <dbReference type="Google" id="ProtNLM"/>
    </source>
</evidence>
<keyword evidence="2" id="KW-1185">Reference proteome</keyword>
<evidence type="ECO:0000313" key="1">
    <source>
        <dbReference type="EMBL" id="TWP44751.1"/>
    </source>
</evidence>
<dbReference type="RefSeq" id="WP_146360672.1">
    <property type="nucleotide sequence ID" value="NZ_VOBR01000049.1"/>
</dbReference>
<evidence type="ECO:0000313" key="2">
    <source>
        <dbReference type="Proteomes" id="UP000316639"/>
    </source>
</evidence>
<proteinExistence type="predicted"/>
<protein>
    <recommendedName>
        <fullName evidence="3">GNAT family N-acetyltransferase</fullName>
    </recommendedName>
</protein>
<accession>A0A563EGC7</accession>
<name>A0A563EGC7_9PSEU</name>
<gene>
    <name evidence="1" type="ORF">FKR81_40965</name>
</gene>
<comment type="caution">
    <text evidence="1">The sequence shown here is derived from an EMBL/GenBank/DDBJ whole genome shotgun (WGS) entry which is preliminary data.</text>
</comment>
<organism evidence="1 2">
    <name type="scientific">Lentzea tibetensis</name>
    <dbReference type="NCBI Taxonomy" id="2591470"/>
    <lineage>
        <taxon>Bacteria</taxon>
        <taxon>Bacillati</taxon>
        <taxon>Actinomycetota</taxon>
        <taxon>Actinomycetes</taxon>
        <taxon>Pseudonocardiales</taxon>
        <taxon>Pseudonocardiaceae</taxon>
        <taxon>Lentzea</taxon>
    </lineage>
</organism>
<dbReference type="AlphaFoldDB" id="A0A563EGC7"/>
<dbReference type="Proteomes" id="UP000316639">
    <property type="component" value="Unassembled WGS sequence"/>
</dbReference>
<dbReference type="Gene3D" id="3.40.630.30">
    <property type="match status" value="1"/>
</dbReference>